<protein>
    <submittedName>
        <fullName evidence="9">PilC/PilY family type IV pilus protein</fullName>
    </submittedName>
</protein>
<keyword evidence="4" id="KW-0479">Metal-binding</keyword>
<gene>
    <name evidence="9" type="ORF">Q2T77_14110</name>
</gene>
<evidence type="ECO:0000256" key="3">
    <source>
        <dbReference type="ARBA" id="ARBA00022558"/>
    </source>
</evidence>
<reference evidence="9" key="1">
    <citation type="submission" date="2023-06" db="EMBL/GenBank/DDBJ databases">
        <authorList>
            <person name="Jiang Y."/>
            <person name="Liu Q."/>
        </authorList>
    </citation>
    <scope>NUCLEOTIDE SEQUENCE</scope>
    <source>
        <strain evidence="9">CGMCC 1.12090</strain>
    </source>
</reference>
<comment type="similarity">
    <text evidence="2">Belongs to the PilY1 family.</text>
</comment>
<keyword evidence="3" id="KW-1029">Fimbrium biogenesis</keyword>
<feature type="domain" description="PA14" evidence="8">
    <location>
        <begin position="205"/>
        <end position="350"/>
    </location>
</feature>
<dbReference type="SUPFAM" id="SSF56988">
    <property type="entry name" value="Anthrax protective antigen"/>
    <property type="match status" value="1"/>
</dbReference>
<evidence type="ECO:0000256" key="6">
    <source>
        <dbReference type="ARBA" id="ARBA00023263"/>
    </source>
</evidence>
<evidence type="ECO:0000259" key="8">
    <source>
        <dbReference type="PROSITE" id="PS51820"/>
    </source>
</evidence>
<accession>A0ABT8S3B7</accession>
<evidence type="ECO:0000256" key="7">
    <source>
        <dbReference type="SAM" id="MobiDB-lite"/>
    </source>
</evidence>
<keyword evidence="5" id="KW-0106">Calcium</keyword>
<comment type="subcellular location">
    <subcellularLocation>
        <location evidence="1">Fimbrium</location>
    </subcellularLocation>
</comment>
<sequence>MKKPSSSWTGAARAAGLAAMLLGAHGLIGAASLANQPVFATSNVPGNLALALSVEWPTASRTAHTDNYSSAATFLGYFDPNKCYAYVADSTPNDTNTGNKSYFNPVAMATAHKCSGYWSGNFLNWAGTTTIDPFRWAMTGGRRVVDDVDLTILEQGWHGNRGLFDDRYLPTAEIAGATPDPTTSSVLIKAQNMGFKMRVTRETLTGGRPLKGDYYQGTSGQYKGFVGGATATVVNDDANHIWNGASPAPGVTGSYFSARYTGSFSAPEAGTYYFRTLSDDGVRLWIDDVLLIDNWTDHGTTTDTSQAVTMTAGQSFNVKLEFYQGNGGAQLQFQWQRPSSTSFTTFTTASTSVDYTMRVKVCAPVAGLTLESNCQKYGNNYKPEGLIQKYAQRMRFSAFGYLNDSSDQRDGGVMRASQKFVGPNQPVPGLPDTDNGAKEWSSTTGQFVRNPNPTDASNTTAATGITIQDSGVINYLNKFGQLIPGDYKDYDPVSEMYYSVLRYYKNLGNVPLWSNLGTNDTGSKARMLDGFPVITNWDDPIQYSCQRNFVLGIGDIYTHVDKNVPGNTDYRTREPAIPAEFATDPVNAVTATNKVGALQGLGSIGSTDDYSGRNNSAYIAGLAYDANTTDIRPDVAGVAKTVGKQTVQTYWVDVLEQSFQANNQFYLAAKFGGLKVPGDFDPYNFVDNIPLTWWSTSGETLTDVRNNTVQNRPDNYFTAGRPDQMLDGLTRAFASIANAIKAYTTSFSLSAVQVSSSGAASYASQYDSNGWSGVLTASNITFASDGTPSSTTVWSSATTYESQLAGIGWDTGRRIATWDSAAGVGVPFRAGSLPAGLKAALNTPWDTPAATDDSANYLNYLRGDRSNEKTAAATSRPYRQRLALLGDIVNAKVTPVAPPSMRYSESINPGYTTFKTTWATRPTMVYVGANDGMMHAFNGALSGSEAGKEQFAYVPSALFNGPSNPATPTVDGLAQIGNPNYEHRYYVDATPLAFDIDFNYAAGVKSTTNATNSDWRTVVIGGLGKGGKSFYAIDVTNPAGMTTEAIVKDKVLWEFTDNSTMGYSFGAPLVIKTPKYGWVVVFTSGYVDGNASTAGYIYFVDPRNGTLLEKVATATAAPGLAQATAYIKDFTDGTADAIYAGDLNGQLWRFDVSAATGGYPAPLMLATVTDAASGGNAQPITSQPLVEVDPKSRKRYVMFGTGQLLDTIDINTSGSQTFYAIIDGTATTFGTTSGLPAGASYPLTRANLTGIGVEDLISATALDFNNKVGWYVDLGTTNSVAWRAVSNPTAYSGIVAFSSLLTTGNACSPSGQSRIYAVNFGSGKSALTPEGTLSYVSNSAAITDLKFLGVDGRVRLISGDVQGELRRVGVQTGAGTAVRLLNWREVPAVD</sequence>
<dbReference type="Pfam" id="PF07691">
    <property type="entry name" value="PA14"/>
    <property type="match status" value="1"/>
</dbReference>
<evidence type="ECO:0000256" key="2">
    <source>
        <dbReference type="ARBA" id="ARBA00008387"/>
    </source>
</evidence>
<name>A0ABT8S3B7_9BURK</name>
<comment type="caution">
    <text evidence="9">The sequence shown here is derived from an EMBL/GenBank/DDBJ whole genome shotgun (WGS) entry which is preliminary data.</text>
</comment>
<dbReference type="Gene3D" id="3.90.182.10">
    <property type="entry name" value="Toxin - Anthrax Protective Antigen,domain 1"/>
    <property type="match status" value="1"/>
</dbReference>
<evidence type="ECO:0000256" key="5">
    <source>
        <dbReference type="ARBA" id="ARBA00022837"/>
    </source>
</evidence>
<keyword evidence="6" id="KW-0281">Fimbrium</keyword>
<evidence type="ECO:0000256" key="1">
    <source>
        <dbReference type="ARBA" id="ARBA00004561"/>
    </source>
</evidence>
<dbReference type="SMART" id="SM00758">
    <property type="entry name" value="PA14"/>
    <property type="match status" value="1"/>
</dbReference>
<organism evidence="9 10">
    <name type="scientific">Variovorax ginsengisoli</name>
    <dbReference type="NCBI Taxonomy" id="363844"/>
    <lineage>
        <taxon>Bacteria</taxon>
        <taxon>Pseudomonadati</taxon>
        <taxon>Pseudomonadota</taxon>
        <taxon>Betaproteobacteria</taxon>
        <taxon>Burkholderiales</taxon>
        <taxon>Comamonadaceae</taxon>
        <taxon>Variovorax</taxon>
    </lineage>
</organism>
<dbReference type="EMBL" id="JAUKVY010000009">
    <property type="protein sequence ID" value="MDO1533427.1"/>
    <property type="molecule type" value="Genomic_DNA"/>
</dbReference>
<keyword evidence="10" id="KW-1185">Reference proteome</keyword>
<dbReference type="Proteomes" id="UP001169027">
    <property type="component" value="Unassembled WGS sequence"/>
</dbReference>
<dbReference type="InterPro" id="IPR011047">
    <property type="entry name" value="Quinoprotein_ADH-like_sf"/>
</dbReference>
<feature type="region of interest" description="Disordered" evidence="7">
    <location>
        <begin position="420"/>
        <end position="457"/>
    </location>
</feature>
<dbReference type="PROSITE" id="PS51820">
    <property type="entry name" value="PA14"/>
    <property type="match status" value="1"/>
</dbReference>
<dbReference type="InterPro" id="IPR011658">
    <property type="entry name" value="PA14_dom"/>
</dbReference>
<evidence type="ECO:0000256" key="4">
    <source>
        <dbReference type="ARBA" id="ARBA00022723"/>
    </source>
</evidence>
<dbReference type="Pfam" id="PF05567">
    <property type="entry name" value="T4P_PilY1"/>
    <property type="match status" value="1"/>
</dbReference>
<dbReference type="InterPro" id="IPR037524">
    <property type="entry name" value="PA14/GLEYA"/>
</dbReference>
<feature type="compositionally biased region" description="Polar residues" evidence="7">
    <location>
        <begin position="440"/>
        <end position="457"/>
    </location>
</feature>
<evidence type="ECO:0000313" key="10">
    <source>
        <dbReference type="Proteomes" id="UP001169027"/>
    </source>
</evidence>
<dbReference type="RefSeq" id="WP_301810007.1">
    <property type="nucleotide sequence ID" value="NZ_JAUJZH010000009.1"/>
</dbReference>
<dbReference type="InterPro" id="IPR008707">
    <property type="entry name" value="B-propeller_PilY1"/>
</dbReference>
<dbReference type="SUPFAM" id="SSF50998">
    <property type="entry name" value="Quinoprotein alcohol dehydrogenase-like"/>
    <property type="match status" value="1"/>
</dbReference>
<proteinExistence type="inferred from homology"/>
<evidence type="ECO:0000313" key="9">
    <source>
        <dbReference type="EMBL" id="MDO1533427.1"/>
    </source>
</evidence>